<dbReference type="GO" id="GO:0004674">
    <property type="term" value="F:protein serine/threonine kinase activity"/>
    <property type="evidence" value="ECO:0007669"/>
    <property type="project" value="UniProtKB-KW"/>
</dbReference>
<reference evidence="6" key="1">
    <citation type="submission" date="2021-01" db="EMBL/GenBank/DDBJ databases">
        <authorList>
            <person name="Corre E."/>
            <person name="Pelletier E."/>
            <person name="Niang G."/>
            <person name="Scheremetjew M."/>
            <person name="Finn R."/>
            <person name="Kale V."/>
            <person name="Holt S."/>
            <person name="Cochrane G."/>
            <person name="Meng A."/>
            <person name="Brown T."/>
            <person name="Cohen L."/>
        </authorList>
    </citation>
    <scope>NUCLEOTIDE SEQUENCE</scope>
    <source>
        <strain evidence="6">CCMP2084</strain>
    </source>
</reference>
<feature type="chain" id="PRO_5031277739" description="Pyruvate, phosphate dikinase regulatory protein" evidence="5">
    <location>
        <begin position="25"/>
        <end position="410"/>
    </location>
</feature>
<evidence type="ECO:0000256" key="1">
    <source>
        <dbReference type="ARBA" id="ARBA00022527"/>
    </source>
</evidence>
<dbReference type="EMBL" id="HBHQ01009961">
    <property type="protein sequence ID" value="CAD9814883.1"/>
    <property type="molecule type" value="Transcribed_RNA"/>
</dbReference>
<keyword evidence="3" id="KW-0547">Nucleotide-binding</keyword>
<dbReference type="Pfam" id="PF03618">
    <property type="entry name" value="Kinase-PPPase"/>
    <property type="match status" value="1"/>
</dbReference>
<keyword evidence="1" id="KW-0723">Serine/threonine-protein kinase</keyword>
<evidence type="ECO:0000256" key="5">
    <source>
        <dbReference type="SAM" id="SignalP"/>
    </source>
</evidence>
<feature type="signal peptide" evidence="5">
    <location>
        <begin position="1"/>
        <end position="24"/>
    </location>
</feature>
<keyword evidence="2" id="KW-0808">Transferase</keyword>
<name>A0A7S2UE85_9STRA</name>
<evidence type="ECO:0000256" key="3">
    <source>
        <dbReference type="ARBA" id="ARBA00022741"/>
    </source>
</evidence>
<dbReference type="PANTHER" id="PTHR31756:SF3">
    <property type="entry name" value="PYRUVATE, PHOSPHATE DIKINASE REGULATORY PROTEIN 1, CHLOROPLASTIC"/>
    <property type="match status" value="1"/>
</dbReference>
<dbReference type="AlphaFoldDB" id="A0A7S2UE85"/>
<evidence type="ECO:0000256" key="4">
    <source>
        <dbReference type="ARBA" id="ARBA00022777"/>
    </source>
</evidence>
<evidence type="ECO:0000256" key="2">
    <source>
        <dbReference type="ARBA" id="ARBA00022679"/>
    </source>
</evidence>
<dbReference type="GO" id="GO:0005524">
    <property type="term" value="F:ATP binding"/>
    <property type="evidence" value="ECO:0007669"/>
    <property type="project" value="InterPro"/>
</dbReference>
<proteinExistence type="predicted"/>
<evidence type="ECO:0000313" key="6">
    <source>
        <dbReference type="EMBL" id="CAD9814883.1"/>
    </source>
</evidence>
<protein>
    <recommendedName>
        <fullName evidence="7">Pyruvate, phosphate dikinase regulatory protein</fullName>
    </recommendedName>
</protein>
<dbReference type="InterPro" id="IPR005177">
    <property type="entry name" value="Kinase-pyrophosphorylase"/>
</dbReference>
<dbReference type="PANTHER" id="PTHR31756">
    <property type="entry name" value="PYRUVATE, PHOSPHATE DIKINASE REGULATORY PROTEIN 1, CHLOROPLASTIC"/>
    <property type="match status" value="1"/>
</dbReference>
<evidence type="ECO:0008006" key="7">
    <source>
        <dbReference type="Google" id="ProtNLM"/>
    </source>
</evidence>
<gene>
    <name evidence="6" type="ORF">ASEP1449_LOCUS6709</name>
</gene>
<sequence length="410" mass="44928">MRGLATCTSSLLFLVAVSIPASLSFTAPALTTRTTTATTTATATATTTTRPLYSVNGEDDNDEAELDNNAHMPTMASPAILYTEEDETSCAPPTGVHVGLKLIFLVSDATGITAKATLAKSLAQFDTCDEMEYGEACDVQTRSFTFIRSEAVLSTIIDKALEKEACLMFTLSDPKLRKRAIQTCETQKIPYVDLVGPSIDILSTFLNKKPIGIPILSAKRRKYAGSHLGDSYYRRIEAVEFALKADDGQSPWLLPEADVILVGVSRSGKTPLSVVLAQTMGLKVANVPLVMEVPPPKELLDANKIDPTRVFCLTIAPGELRRIRTTRLERRNVKDMEAKYEQLAHQQKSNYADRAYLLNDLKHARALATAQGWTEIDVTGRAVEETASYIVELLNDRFHQGEELSSKHLS</sequence>
<keyword evidence="4" id="KW-0418">Kinase</keyword>
<keyword evidence="5" id="KW-0732">Signal</keyword>
<organism evidence="6">
    <name type="scientific">Attheya septentrionalis</name>
    <dbReference type="NCBI Taxonomy" id="420275"/>
    <lineage>
        <taxon>Eukaryota</taxon>
        <taxon>Sar</taxon>
        <taxon>Stramenopiles</taxon>
        <taxon>Ochrophyta</taxon>
        <taxon>Bacillariophyta</taxon>
        <taxon>Coscinodiscophyceae</taxon>
        <taxon>Chaetocerotophycidae</taxon>
        <taxon>Chaetocerotales</taxon>
        <taxon>Attheyaceae</taxon>
        <taxon>Attheya</taxon>
    </lineage>
</organism>
<accession>A0A7S2UE85</accession>